<keyword evidence="2" id="KW-0349">Heme</keyword>
<keyword evidence="5" id="KW-0408">Iron</keyword>
<feature type="domain" description="Globin" evidence="7">
    <location>
        <begin position="22"/>
        <end position="165"/>
    </location>
</feature>
<dbReference type="Pfam" id="PF00042">
    <property type="entry name" value="Globin"/>
    <property type="match status" value="9"/>
</dbReference>
<evidence type="ECO:0000256" key="4">
    <source>
        <dbReference type="ARBA" id="ARBA00022723"/>
    </source>
</evidence>
<evidence type="ECO:0000256" key="2">
    <source>
        <dbReference type="ARBA" id="ARBA00022617"/>
    </source>
</evidence>
<feature type="domain" description="Globin" evidence="7">
    <location>
        <begin position="175"/>
        <end position="319"/>
    </location>
</feature>
<dbReference type="GO" id="GO:0005576">
    <property type="term" value="C:extracellular region"/>
    <property type="evidence" value="ECO:0007669"/>
    <property type="project" value="InterPro"/>
</dbReference>
<dbReference type="Gene3D" id="1.10.490.10">
    <property type="entry name" value="Globins"/>
    <property type="match status" value="9"/>
</dbReference>
<dbReference type="PANTHER" id="PTHR47217:SF1">
    <property type="entry name" value="GLOBIN-LIKE PROTEIN"/>
    <property type="match status" value="1"/>
</dbReference>
<evidence type="ECO:0000256" key="6">
    <source>
        <dbReference type="SAM" id="SignalP"/>
    </source>
</evidence>
<dbReference type="GO" id="GO:0019825">
    <property type="term" value="F:oxygen binding"/>
    <property type="evidence" value="ECO:0007669"/>
    <property type="project" value="InterPro"/>
</dbReference>
<dbReference type="GO" id="GO:0020037">
    <property type="term" value="F:heme binding"/>
    <property type="evidence" value="ECO:0007669"/>
    <property type="project" value="InterPro"/>
</dbReference>
<sequence length="1431" mass="161581">MKSYPFILLALSAFASSYEVRGILCNDKATIKRTWSIVTDLPSFGRNVFLTVFAYKPEYKDLFVEFRNIPASELANSDRLLYHGSRVLTSVNEVISSIDSPDQVVKKLVALGERHITRGTVRRHFEAFSYAFIDELKKMGVEPADLAAWRRGWDSIVDILEAGLLKRQIDVEVTGLSCVDVANVQESWFAVSANLKNTGSILFQRLINGHPEYQTLFRQFREVELANLGESNGFVAHVFRVIAAFDGIIRELDNNAFTVSTLKRLGEQHIARGTDITHFQNFRIVLLAYLAENGLTEAQGVSWNKAFDAIEKYISMGLKSLERVDPITGLSGLEKKAILNAWGKVRGNIQGVGKATFAKLFTAHPEYQQMFRFFRDVELTELVESPKFAAHTQRVVSALDQTLLALDKPSDFVYMIKELGLDHINRGTDRSHFENYQVVFIEYLKETLGDSVDEFTVKSSNHVFEVIINFLNEGLRQANIVDPVTHLSGRQKEMIKNSWSIARTDLRFLGQELFMRMFKVNPEYQSLFVNKGFADVSMTELRGDERFISHMANVLRGFDTLLQNLDDTSYFVYALRNLGDAHIQRKTGTGHFRNFEAILIPYLQESQGLNAAGVEAWKKFFDVAIGVIAQGLKVVTPEEADPVTGLYGKEIDALRQAFAAIAPRNVEIGKRVFAKLFAAHPEYKNLFKKFEQHSVEVLPSTDDFDHHISLVMNRFTSIGKAIDDNASFVYLLKKLGREHIKRGLSRKQFDLFVELYIAEISPELSETARSGLRKVLDFANGVIEQGLFQLGQVDSKALTALEKQSILDIWTNLRSVGLEELAVKMFTKLFEAHPEYKLLFTNRFGNVDNIAENAPFRAHLHRVLSAFDIVIYNLDNNALLIRQLRDLGVFHTRLGMTRAHFDNFATAFFSVAEAIVPNQLTVLGRESMNKGFKLMISVIEEGLLQLERVDPITGLSEREVAVVKQTWNLVKPDLMGVGMRIFRSLFETFPAYRVVFPKFGDVPLNQLADIPAVGKHAIAVTAKLDQLIQTLDEPANLALLARQLGEDHIVLQVNRPMFKNFGTVLVRLLENDLGQKFSNYASKAWHKAYNVITEYIEEGLQQSYKQDPVTGITDAEKQLVQESWELLKPDLMGLGQKVFGRIFTKNPEYQTLFTRVGFGDTPLTQLMANPAYGAHLIKVMRSFDFVIQNLGKPKTLLAYLKNVGADHIARNVERRHLQAFSESLIPVMQNELKAKLKPEAVAAWRKGLDRIIGVIDQGLLGLKEVNPQIAFSAADIQAIQQTWALAKPDLMGKGATVFRNLFNEHSEYQPLFSNLVGYEVTALEGSPELNAHARNVMAQLDVFVRSLENSIELGRSLNQLGKDHVPRKVNKIHFKEFAEDFVVLMKADLGEEFTPLAESAWKKVFDVMISTIEQGQRARRSIATFLTNPVA</sequence>
<dbReference type="PRINTS" id="PR00611">
    <property type="entry name" value="ERYTHCRUORIN"/>
</dbReference>
<accession>Q9NG75</accession>
<dbReference type="GO" id="GO:0005833">
    <property type="term" value="C:hemoglobin complex"/>
    <property type="evidence" value="ECO:0007669"/>
    <property type="project" value="InterPro"/>
</dbReference>
<name>Q9NG75_9CRUS</name>
<feature type="domain" description="Globin" evidence="7">
    <location>
        <begin position="645"/>
        <end position="788"/>
    </location>
</feature>
<dbReference type="InterPro" id="IPR000971">
    <property type="entry name" value="Globin"/>
</dbReference>
<dbReference type="PANTHER" id="PTHR47217">
    <property type="entry name" value="GLOBIN-LIKE PROTEIN"/>
    <property type="match status" value="1"/>
</dbReference>
<evidence type="ECO:0000256" key="5">
    <source>
        <dbReference type="ARBA" id="ARBA00023004"/>
    </source>
</evidence>
<dbReference type="InterPro" id="IPR012292">
    <property type="entry name" value="Globin/Proto"/>
</dbReference>
<reference evidence="8" key="1">
    <citation type="journal article" date="1998" name="Int. J. Salt Lake Res.">
        <title>Divergence of Parartemia and Artemia haemoglobin genes.</title>
        <authorList>
            <person name="Coleman M."/>
            <person name="Geddes M.C."/>
            <person name="Trotman C.N.A."/>
        </authorList>
    </citation>
    <scope>NUCLEOTIDE SEQUENCE OF 1260-1431</scope>
</reference>
<dbReference type="InterPro" id="IPR009050">
    <property type="entry name" value="Globin-like_sf"/>
</dbReference>
<feature type="domain" description="Globin" evidence="7">
    <location>
        <begin position="1270"/>
        <end position="1417"/>
    </location>
</feature>
<proteinExistence type="evidence at transcript level"/>
<keyword evidence="6" id="KW-0732">Signal</keyword>
<dbReference type="InterPro" id="IPR011367">
    <property type="entry name" value="Haemoglobin_polymeric"/>
</dbReference>
<keyword evidence="3" id="KW-0561">Oxygen transport</keyword>
<organism evidence="8">
    <name type="scientific">Parartemia zietziana</name>
    <dbReference type="NCBI Taxonomy" id="91572"/>
    <lineage>
        <taxon>Eukaryota</taxon>
        <taxon>Metazoa</taxon>
        <taxon>Ecdysozoa</taxon>
        <taxon>Arthropoda</taxon>
        <taxon>Crustacea</taxon>
        <taxon>Branchiopoda</taxon>
        <taxon>Anostraca</taxon>
        <taxon>Branchipodidae</taxon>
        <taxon>Parartemia</taxon>
    </lineage>
</organism>
<dbReference type="PROSITE" id="PS01033">
    <property type="entry name" value="GLOBIN"/>
    <property type="match status" value="9"/>
</dbReference>
<protein>
    <submittedName>
        <fullName evidence="8">Hemoglobin P polymer</fullName>
    </submittedName>
</protein>
<feature type="domain" description="Globin" evidence="7">
    <location>
        <begin position="486"/>
        <end position="633"/>
    </location>
</feature>
<keyword evidence="4" id="KW-0479">Metal-binding</keyword>
<dbReference type="InterPro" id="IPR044399">
    <property type="entry name" value="Mb-like_M"/>
</dbReference>
<dbReference type="EMBL" id="AF258616">
    <property type="protein sequence ID" value="AAF72633.1"/>
    <property type="molecule type" value="mRNA"/>
</dbReference>
<dbReference type="SUPFAM" id="SSF46458">
    <property type="entry name" value="Globin-like"/>
    <property type="match status" value="9"/>
</dbReference>
<evidence type="ECO:0000313" key="8">
    <source>
        <dbReference type="EMBL" id="AAF72633.1"/>
    </source>
</evidence>
<feature type="signal peptide" evidence="6">
    <location>
        <begin position="1"/>
        <end position="17"/>
    </location>
</feature>
<feature type="domain" description="Globin" evidence="7">
    <location>
        <begin position="329"/>
        <end position="476"/>
    </location>
</feature>
<dbReference type="GO" id="GO:0005344">
    <property type="term" value="F:oxygen carrier activity"/>
    <property type="evidence" value="ECO:0007669"/>
    <property type="project" value="UniProtKB-KW"/>
</dbReference>
<feature type="chain" id="PRO_5004335507" evidence="6">
    <location>
        <begin position="18"/>
        <end position="1431"/>
    </location>
</feature>
<dbReference type="CDD" id="cd01040">
    <property type="entry name" value="Mb-like"/>
    <property type="match status" value="9"/>
</dbReference>
<reference evidence="8" key="2">
    <citation type="submission" date="2000-04" db="EMBL/GenBank/DDBJ databases">
        <authorList>
            <person name="Coleman M."/>
            <person name="Trotman C.N.A."/>
        </authorList>
    </citation>
    <scope>NUCLEOTIDE SEQUENCE</scope>
</reference>
<evidence type="ECO:0000256" key="3">
    <source>
        <dbReference type="ARBA" id="ARBA00022621"/>
    </source>
</evidence>
<feature type="domain" description="Globin" evidence="7">
    <location>
        <begin position="1111"/>
        <end position="1260"/>
    </location>
</feature>
<keyword evidence="1" id="KW-0813">Transport</keyword>
<dbReference type="InterPro" id="IPR002336">
    <property type="entry name" value="Erythrocruorin"/>
</dbReference>
<feature type="domain" description="Globin" evidence="7">
    <location>
        <begin position="797"/>
        <end position="944"/>
    </location>
</feature>
<evidence type="ECO:0000256" key="1">
    <source>
        <dbReference type="ARBA" id="ARBA00022448"/>
    </source>
</evidence>
<evidence type="ECO:0000259" key="7">
    <source>
        <dbReference type="PROSITE" id="PS01033"/>
    </source>
</evidence>
<dbReference type="PIRSF" id="PIRSF002031">
    <property type="entry name" value="Poly_globin"/>
    <property type="match status" value="1"/>
</dbReference>
<dbReference type="GO" id="GO:0046872">
    <property type="term" value="F:metal ion binding"/>
    <property type="evidence" value="ECO:0007669"/>
    <property type="project" value="UniProtKB-KW"/>
</dbReference>
<feature type="domain" description="Globin" evidence="7">
    <location>
        <begin position="954"/>
        <end position="1101"/>
    </location>
</feature>